<evidence type="ECO:0000313" key="1">
    <source>
        <dbReference type="EMBL" id="CAE7520424.1"/>
    </source>
</evidence>
<dbReference type="OrthoDB" id="411496at2759"/>
<dbReference type="AlphaFoldDB" id="A0A812TD93"/>
<sequence>FFCERMEVGEERCPQCKDARSWSTLSATFSMSFNAEVAGEPTQVEFAIEARALPFISISSDEKIYSELGKIITHSNAVEDARLVDGAETVSEGEDAAVEMDIFADGSLVE</sequence>
<organism evidence="1 2">
    <name type="scientific">Symbiodinium pilosum</name>
    <name type="common">Dinoflagellate</name>
    <dbReference type="NCBI Taxonomy" id="2952"/>
    <lineage>
        <taxon>Eukaryota</taxon>
        <taxon>Sar</taxon>
        <taxon>Alveolata</taxon>
        <taxon>Dinophyceae</taxon>
        <taxon>Suessiales</taxon>
        <taxon>Symbiodiniaceae</taxon>
        <taxon>Symbiodinium</taxon>
    </lineage>
</organism>
<gene>
    <name evidence="1" type="ORF">SPIL2461_LOCUS13613</name>
</gene>
<reference evidence="1" key="1">
    <citation type="submission" date="2021-02" db="EMBL/GenBank/DDBJ databases">
        <authorList>
            <person name="Dougan E. K."/>
            <person name="Rhodes N."/>
            <person name="Thang M."/>
            <person name="Chan C."/>
        </authorList>
    </citation>
    <scope>NUCLEOTIDE SEQUENCE</scope>
</reference>
<comment type="caution">
    <text evidence="1">The sequence shown here is derived from an EMBL/GenBank/DDBJ whole genome shotgun (WGS) entry which is preliminary data.</text>
</comment>
<evidence type="ECO:0000313" key="2">
    <source>
        <dbReference type="Proteomes" id="UP000649617"/>
    </source>
</evidence>
<protein>
    <submittedName>
        <fullName evidence="1">Uncharacterized protein</fullName>
    </submittedName>
</protein>
<accession>A0A812TD93</accession>
<keyword evidence="2" id="KW-1185">Reference proteome</keyword>
<dbReference type="EMBL" id="CAJNIZ010030001">
    <property type="protein sequence ID" value="CAE7520424.1"/>
    <property type="molecule type" value="Genomic_DNA"/>
</dbReference>
<name>A0A812TD93_SYMPI</name>
<dbReference type="Proteomes" id="UP000649617">
    <property type="component" value="Unassembled WGS sequence"/>
</dbReference>
<proteinExistence type="predicted"/>
<feature type="non-terminal residue" evidence="1">
    <location>
        <position position="110"/>
    </location>
</feature>